<evidence type="ECO:0000313" key="1">
    <source>
        <dbReference type="EMBL" id="CAD7231175.1"/>
    </source>
</evidence>
<sequence length="448" mass="49835">MANDENFRANDPKKKAIANGSCPGPYKSVSYTLRSQVVEACFFVSTDYIRWADGRGFCGRLNNGSLAEFHSNRKLQAFRNFLSTMPDTTKDELWDAEHAWIGGAVLDRSVWRWHSSGRELESSISEALPINDFYGLTINVHSKELVPFKLQSLSLSPGKRGFEHSLLSNAFTSYEPNVYGQTEQTGSSVPQTVARDSSECQAELKRTQEELAEVQVQLLVADCPCSTRSVLEAEAGVKEERISALERELREEKRLSATKDAKISALEEKLESQRTSAVMLLAKDGVPKIPSAYEDEESFRLEVRLLEAVATDVKGNTEKNGMTIKARFANVSAMEVNDRVFSEPHYLRGFGVRLLARRRTASLGLSLSCIGNVLEGDYSVSVTFTLTLERDGGKGGPETLSFTTTYDQRITEWGWHSFLKWEELVAPGSGWIGEDGTVRVSSTVKINE</sequence>
<dbReference type="Gene3D" id="3.10.100.10">
    <property type="entry name" value="Mannose-Binding Protein A, subunit A"/>
    <property type="match status" value="1"/>
</dbReference>
<dbReference type="InterPro" id="IPR002083">
    <property type="entry name" value="MATH/TRAF_dom"/>
</dbReference>
<dbReference type="CDD" id="cd00037">
    <property type="entry name" value="CLECT"/>
    <property type="match status" value="1"/>
</dbReference>
<dbReference type="EMBL" id="OB663252">
    <property type="protein sequence ID" value="CAD7231175.1"/>
    <property type="molecule type" value="Genomic_DNA"/>
</dbReference>
<proteinExistence type="predicted"/>
<dbReference type="CDD" id="cd00121">
    <property type="entry name" value="MATH"/>
    <property type="match status" value="1"/>
</dbReference>
<dbReference type="Pfam" id="PF00917">
    <property type="entry name" value="MATH"/>
    <property type="match status" value="1"/>
</dbReference>
<dbReference type="SMART" id="SM00061">
    <property type="entry name" value="MATH"/>
    <property type="match status" value="1"/>
</dbReference>
<dbReference type="SUPFAM" id="SSF49599">
    <property type="entry name" value="TRAF domain-like"/>
    <property type="match status" value="1"/>
</dbReference>
<dbReference type="InterPro" id="IPR008974">
    <property type="entry name" value="TRAF-like"/>
</dbReference>
<dbReference type="Gene3D" id="2.60.210.10">
    <property type="entry name" value="Apoptosis, Tumor Necrosis Factor Receptor Associated Protein 2, Chain A"/>
    <property type="match status" value="1"/>
</dbReference>
<reference evidence="1" key="1">
    <citation type="submission" date="2020-11" db="EMBL/GenBank/DDBJ databases">
        <authorList>
            <person name="Tran Van P."/>
        </authorList>
    </citation>
    <scope>NUCLEOTIDE SEQUENCE</scope>
</reference>
<organism evidence="1">
    <name type="scientific">Cyprideis torosa</name>
    <dbReference type="NCBI Taxonomy" id="163714"/>
    <lineage>
        <taxon>Eukaryota</taxon>
        <taxon>Metazoa</taxon>
        <taxon>Ecdysozoa</taxon>
        <taxon>Arthropoda</taxon>
        <taxon>Crustacea</taxon>
        <taxon>Oligostraca</taxon>
        <taxon>Ostracoda</taxon>
        <taxon>Podocopa</taxon>
        <taxon>Podocopida</taxon>
        <taxon>Cytherocopina</taxon>
        <taxon>Cytheroidea</taxon>
        <taxon>Cytherideidae</taxon>
        <taxon>Cyprideis</taxon>
    </lineage>
</organism>
<dbReference type="SUPFAM" id="SSF56436">
    <property type="entry name" value="C-type lectin-like"/>
    <property type="match status" value="1"/>
</dbReference>
<dbReference type="AlphaFoldDB" id="A0A7R8ZNH3"/>
<accession>A0A7R8ZNH3</accession>
<dbReference type="InterPro" id="IPR016187">
    <property type="entry name" value="CTDL_fold"/>
</dbReference>
<protein>
    <submittedName>
        <fullName evidence="1">Uncharacterized protein</fullName>
    </submittedName>
</protein>
<gene>
    <name evidence="1" type="ORF">CTOB1V02_LOCUS9028</name>
</gene>
<name>A0A7R8ZNH3_9CRUS</name>
<dbReference type="InterPro" id="IPR016186">
    <property type="entry name" value="C-type_lectin-like/link_sf"/>
</dbReference>